<keyword evidence="2" id="KW-1185">Reference proteome</keyword>
<dbReference type="InterPro" id="IPR013877">
    <property type="entry name" value="YAP-bd/ALF4/Glomulin"/>
</dbReference>
<dbReference type="Proteomes" id="UP000750334">
    <property type="component" value="Unassembled WGS sequence"/>
</dbReference>
<dbReference type="Pfam" id="PF08568">
    <property type="entry name" value="Kinetochor_Ybp2"/>
    <property type="match status" value="1"/>
</dbReference>
<dbReference type="GO" id="GO:0005737">
    <property type="term" value="C:cytoplasm"/>
    <property type="evidence" value="ECO:0007669"/>
    <property type="project" value="TreeGrafter"/>
</dbReference>
<dbReference type="PANTHER" id="PTHR28020">
    <property type="entry name" value="YAP1-BINDING PROTEIN 1-RELATED"/>
    <property type="match status" value="1"/>
</dbReference>
<name>A0A9P6VYM5_MAUEX</name>
<dbReference type="InterPro" id="IPR040347">
    <property type="entry name" value="YBP1/2"/>
</dbReference>
<dbReference type="OrthoDB" id="5396786at2759"/>
<protein>
    <recommendedName>
        <fullName evidence="3">YAP1 binding protein 2</fullName>
    </recommendedName>
</protein>
<evidence type="ECO:0000313" key="2">
    <source>
        <dbReference type="Proteomes" id="UP000750334"/>
    </source>
</evidence>
<evidence type="ECO:0008006" key="3">
    <source>
        <dbReference type="Google" id="ProtNLM"/>
    </source>
</evidence>
<accession>A0A9P6VYM5</accession>
<dbReference type="EMBL" id="PUHR01000237">
    <property type="protein sequence ID" value="KAG0657417.1"/>
    <property type="molecule type" value="Genomic_DNA"/>
</dbReference>
<dbReference type="PANTHER" id="PTHR28020:SF1">
    <property type="entry name" value="YAP1-BINDING PROTEIN 1-RELATED"/>
    <property type="match status" value="1"/>
</dbReference>
<organism evidence="1 2">
    <name type="scientific">Maudiozyma exigua</name>
    <name type="common">Yeast</name>
    <name type="synonym">Kazachstania exigua</name>
    <dbReference type="NCBI Taxonomy" id="34358"/>
    <lineage>
        <taxon>Eukaryota</taxon>
        <taxon>Fungi</taxon>
        <taxon>Dikarya</taxon>
        <taxon>Ascomycota</taxon>
        <taxon>Saccharomycotina</taxon>
        <taxon>Saccharomycetes</taxon>
        <taxon>Saccharomycetales</taxon>
        <taxon>Saccharomycetaceae</taxon>
        <taxon>Maudiozyma</taxon>
    </lineage>
</organism>
<sequence>MSESIEEICDILTQAFDEQQDDLVSLMTVIDMYGTQVSTITVPEQYSILDKETYLETLDKLLSDSIINEIGWDLPKLLLSFITTENLDFDIKLSENKIISILMKIFNRIALVGNSKECLLSGCELLSELKIDIQKRDSDDDTLTSTEGKLYIPLNANEFIPDLKLHILFQLIVGCIQRIETIYPSKFLAQVINAINDFTRNNIESMNDTNFLLRRVYDFCINYNRIQNNREHYKDESGETTEDEMDKIFHDEIHLETKLIVHLITYTLNLGFKNKVVPFDLNYINDITEGKDEETEIIDSATRDICSKYYLLSIIYDIDLAKELEDYVEESCSIYERAIDNFTKQHKSNADDKEKISQFIYELSYAFSMQKGLNETKLPIDPYGILILSGIYYVEENQKCLIPELSVTDAIYLYLRSVSASLYSDRNHNKTSESVIRYWLWSTITSKSAIQLREGLLTVPDLVVTVFLQLLLLKTCSESNARIRSSSFTLLSRMLCLISENIAFDYILDTLLMCPYITARCNILSILKTMMTKPIVSVVSETTDTISNGLSSIDLNKDEKPTAAAAPKLPPRRPYILVDDDRMAALHSLVMMTLNTVTKDMNNSVQLTLLLCYMNFFVSLREKWDLTLLTSLHDKISDTFNKDTEETLPEIGFIKLANDTLQEFISSSTIQ</sequence>
<proteinExistence type="predicted"/>
<comment type="caution">
    <text evidence="1">The sequence shown here is derived from an EMBL/GenBank/DDBJ whole genome shotgun (WGS) entry which is preliminary data.</text>
</comment>
<dbReference type="GO" id="GO:0034599">
    <property type="term" value="P:cellular response to oxidative stress"/>
    <property type="evidence" value="ECO:0007669"/>
    <property type="project" value="InterPro"/>
</dbReference>
<gene>
    <name evidence="1" type="ORF">C6P45_002438</name>
</gene>
<dbReference type="AlphaFoldDB" id="A0A9P6VYM5"/>
<reference evidence="1 2" key="1">
    <citation type="submission" date="2020-11" db="EMBL/GenBank/DDBJ databases">
        <title>Kefir isolates.</title>
        <authorList>
            <person name="Marcisauskas S."/>
            <person name="Kim Y."/>
            <person name="Blasche S."/>
        </authorList>
    </citation>
    <scope>NUCLEOTIDE SEQUENCE [LARGE SCALE GENOMIC DNA]</scope>
    <source>
        <strain evidence="1 2">OG2</strain>
    </source>
</reference>
<evidence type="ECO:0000313" key="1">
    <source>
        <dbReference type="EMBL" id="KAG0657417.1"/>
    </source>
</evidence>